<keyword evidence="2" id="KW-1185">Reference proteome</keyword>
<organism evidence="1 2">
    <name type="scientific">Vitrella brassicaformis (strain CCMP3155)</name>
    <dbReference type="NCBI Taxonomy" id="1169540"/>
    <lineage>
        <taxon>Eukaryota</taxon>
        <taxon>Sar</taxon>
        <taxon>Alveolata</taxon>
        <taxon>Colpodellida</taxon>
        <taxon>Vitrellaceae</taxon>
        <taxon>Vitrella</taxon>
    </lineage>
</organism>
<dbReference type="VEuPathDB" id="CryptoDB:Vbra_10819"/>
<dbReference type="InParanoid" id="A0A0G4E8J6"/>
<dbReference type="EMBL" id="CDMY01000013">
    <property type="protein sequence ID" value="CEL91667.1"/>
    <property type="molecule type" value="Genomic_DNA"/>
</dbReference>
<gene>
    <name evidence="1" type="ORF">Vbra_10819</name>
</gene>
<evidence type="ECO:0000313" key="2">
    <source>
        <dbReference type="Proteomes" id="UP000041254"/>
    </source>
</evidence>
<proteinExistence type="predicted"/>
<dbReference type="AlphaFoldDB" id="A0A0G4E8J6"/>
<sequence>MHTVNAIDEVSDLPGRWRITRDTRVSKRLSSHVAEVQQLKLWDGAYMRFTSNVNDRGISNGRLCYVEDSSHAGDLQTSHVVVRLCPRTIDIS</sequence>
<reference evidence="1 2" key="1">
    <citation type="submission" date="2014-11" db="EMBL/GenBank/DDBJ databases">
        <authorList>
            <person name="Zhu J."/>
            <person name="Qi W."/>
            <person name="Song R."/>
        </authorList>
    </citation>
    <scope>NUCLEOTIDE SEQUENCE [LARGE SCALE GENOMIC DNA]</scope>
</reference>
<name>A0A0G4E8J6_VITBC</name>
<protein>
    <submittedName>
        <fullName evidence="1">Uncharacterized protein</fullName>
    </submittedName>
</protein>
<evidence type="ECO:0000313" key="1">
    <source>
        <dbReference type="EMBL" id="CEL91667.1"/>
    </source>
</evidence>
<accession>A0A0G4E8J6</accession>
<dbReference type="Proteomes" id="UP000041254">
    <property type="component" value="Unassembled WGS sequence"/>
</dbReference>